<evidence type="ECO:0000313" key="2">
    <source>
        <dbReference type="Proteomes" id="UP000258997"/>
    </source>
</evidence>
<name>A0A385E988_9CAUD</name>
<dbReference type="EMBL" id="MH588544">
    <property type="protein sequence ID" value="AXQ68421.1"/>
    <property type="molecule type" value="Genomic_DNA"/>
</dbReference>
<gene>
    <name evidence="1" type="ORF">CcrBL10_gp217c</name>
</gene>
<proteinExistence type="predicted"/>
<dbReference type="Proteomes" id="UP000258997">
    <property type="component" value="Segment"/>
</dbReference>
<sequence>MADGQVFVDRPRLPPGTAVPLCVIDYSGVRRGDNLIYTTTAYPSDYVDRLNHKFSALPVMVMTPQGEMIGYTQRFHTEHGPIFVEIEDARPGVHHSYPLREVRPATREDIEAFAGHLTDFFGGADVTFPSAWDSKMLSGEIGKVEWNDLSGRYAAQVDTNWSVSLNELTSIIFKEKAPVIEEPLIKPQETETTGPGLRFTREQPEESAPFVEGEALRSYGDLLFALDKGIFTDLIEQDALYARFRALNDTGRFLNLEILERDGAYTITGEEFSARPERLTLKLDVDAAEAYESIQGLSDRLKTLEPLQEPEDAVEKTITGLSAEEAAEVLHASQNGYVGGYSAASIDESIAAVESATPEQSLSFGAFHMPKALWDAVLEAWPEDIVANLRAHYPLTDDDCITFKLDEIPQAHFLSALRAIKAYIETHPDEAVIPLSRGAGIPVELSEEEKAEQVVAVMPGIALLAVLNAVDIDGPAYLSEIRSHVGYVDPEFLAALMDNIEQEGLVRLSEDRDFEGAYELAPAGVVITTLNELSLQDLKIAEHGFSLSRISEASSLSLYHTAKAIEALKAAGFVVEVDGPSSERYFILDV</sequence>
<accession>A0A385E988</accession>
<protein>
    <submittedName>
        <fullName evidence="1">Uncharacterized protein</fullName>
    </submittedName>
</protein>
<keyword evidence="2" id="KW-1185">Reference proteome</keyword>
<evidence type="ECO:0000313" key="1">
    <source>
        <dbReference type="EMBL" id="AXQ68421.1"/>
    </source>
</evidence>
<organism evidence="1 2">
    <name type="scientific">Caulobacter phage CcrBL10</name>
    <dbReference type="NCBI Taxonomy" id="2283269"/>
    <lineage>
        <taxon>Viruses</taxon>
        <taxon>Duplodnaviria</taxon>
        <taxon>Heunggongvirae</taxon>
        <taxon>Uroviricota</taxon>
        <taxon>Caudoviricetes</taxon>
        <taxon>Jeanschmidtviridae</taxon>
        <taxon>Poindextervirus</taxon>
        <taxon>Poindextervirus BL10</taxon>
    </lineage>
</organism>
<reference evidence="1 2" key="1">
    <citation type="submission" date="2018-07" db="EMBL/GenBank/DDBJ databases">
        <title>Giant CbK-like Caulobacter bacteriophages have genetically divergent genomes.</title>
        <authorList>
            <person name="Wilson K.M."/>
            <person name="Ely B."/>
        </authorList>
    </citation>
    <scope>NUCLEOTIDE SEQUENCE [LARGE SCALE GENOMIC DNA]</scope>
</reference>